<keyword evidence="1" id="KW-1133">Transmembrane helix</keyword>
<feature type="transmembrane region" description="Helical" evidence="1">
    <location>
        <begin position="20"/>
        <end position="40"/>
    </location>
</feature>
<sequence>MLKSRWFQILCSLGLEFWLPLPLLGLAFWVGSGFLMDGILSRTHQTTKYLKVDSQLVQPNKTVASIEAEINEYQGISRVKVKTNSSVLKELKFEFAITEFNQLEAAISQELGLPIEEIRKLMQIKQKTNSDKQ</sequence>
<evidence type="ECO:0000313" key="2">
    <source>
        <dbReference type="EMBL" id="RCJ32019.1"/>
    </source>
</evidence>
<gene>
    <name evidence="2" type="ORF">A6770_19435</name>
</gene>
<proteinExistence type="predicted"/>
<reference evidence="2" key="1">
    <citation type="submission" date="2016-04" db="EMBL/GenBank/DDBJ databases">
        <authorList>
            <person name="Tabuchi Yagui T.R."/>
        </authorList>
    </citation>
    <scope>NUCLEOTIDE SEQUENCE [LARGE SCALE GENOMIC DNA]</scope>
    <source>
        <strain evidence="2">NIES-26</strain>
    </source>
</reference>
<name>A0A367R7D7_9NOSO</name>
<protein>
    <submittedName>
        <fullName evidence="2">Uncharacterized protein</fullName>
    </submittedName>
</protein>
<evidence type="ECO:0000313" key="3">
    <source>
        <dbReference type="Proteomes" id="UP000252107"/>
    </source>
</evidence>
<dbReference type="Proteomes" id="UP000252107">
    <property type="component" value="Unassembled WGS sequence"/>
</dbReference>
<keyword evidence="1" id="KW-0812">Transmembrane</keyword>
<comment type="caution">
    <text evidence="2">The sequence shown here is derived from an EMBL/GenBank/DDBJ whole genome shotgun (WGS) entry which is preliminary data.</text>
</comment>
<dbReference type="EMBL" id="LXQD01000215">
    <property type="protein sequence ID" value="RCJ32019.1"/>
    <property type="molecule type" value="Genomic_DNA"/>
</dbReference>
<dbReference type="AlphaFoldDB" id="A0A367R7D7"/>
<accession>A0A367R7D7</accession>
<organism evidence="2 3">
    <name type="scientific">Nostoc minutum NIES-26</name>
    <dbReference type="NCBI Taxonomy" id="1844469"/>
    <lineage>
        <taxon>Bacteria</taxon>
        <taxon>Bacillati</taxon>
        <taxon>Cyanobacteriota</taxon>
        <taxon>Cyanophyceae</taxon>
        <taxon>Nostocales</taxon>
        <taxon>Nostocaceae</taxon>
        <taxon>Nostoc</taxon>
    </lineage>
</organism>
<evidence type="ECO:0000256" key="1">
    <source>
        <dbReference type="SAM" id="Phobius"/>
    </source>
</evidence>
<keyword evidence="1" id="KW-0472">Membrane</keyword>
<keyword evidence="3" id="KW-1185">Reference proteome</keyword>